<dbReference type="AlphaFoldDB" id="A0AAD0UCY4"/>
<feature type="transmembrane region" description="Helical" evidence="4">
    <location>
        <begin position="360"/>
        <end position="381"/>
    </location>
</feature>
<dbReference type="InterPro" id="IPR011701">
    <property type="entry name" value="MFS"/>
</dbReference>
<protein>
    <submittedName>
        <fullName evidence="6">MFS transporter</fullName>
    </submittedName>
</protein>
<dbReference type="Proteomes" id="UP000269199">
    <property type="component" value="Chromosome"/>
</dbReference>
<organism evidence="6 7">
    <name type="scientific">Herbaspirillum rubrisubalbicans</name>
    <dbReference type="NCBI Taxonomy" id="80842"/>
    <lineage>
        <taxon>Bacteria</taxon>
        <taxon>Pseudomonadati</taxon>
        <taxon>Pseudomonadota</taxon>
        <taxon>Betaproteobacteria</taxon>
        <taxon>Burkholderiales</taxon>
        <taxon>Oxalobacteraceae</taxon>
        <taxon>Herbaspirillum</taxon>
    </lineage>
</organism>
<dbReference type="InterPro" id="IPR050327">
    <property type="entry name" value="Proton-linked_MCT"/>
</dbReference>
<reference evidence="6 7" key="1">
    <citation type="submission" date="2017-11" db="EMBL/GenBank/DDBJ databases">
        <title>Complete genome sequence of Herbaspirillum rubrisubalbicans DSM 11543.</title>
        <authorList>
            <person name="Chen M."/>
            <person name="An Q."/>
        </authorList>
    </citation>
    <scope>NUCLEOTIDE SEQUENCE [LARGE SCALE GENOMIC DNA]</scope>
    <source>
        <strain evidence="6 7">DSM 11543</strain>
    </source>
</reference>
<evidence type="ECO:0000256" key="4">
    <source>
        <dbReference type="SAM" id="Phobius"/>
    </source>
</evidence>
<feature type="transmembrane region" description="Helical" evidence="4">
    <location>
        <begin position="325"/>
        <end position="348"/>
    </location>
</feature>
<dbReference type="PANTHER" id="PTHR11360:SF290">
    <property type="entry name" value="MONOCARBOXYLATE MFS PERMEASE"/>
    <property type="match status" value="1"/>
</dbReference>
<dbReference type="InterPro" id="IPR020846">
    <property type="entry name" value="MFS_dom"/>
</dbReference>
<accession>A0AAD0UCY4</accession>
<feature type="transmembrane region" description="Helical" evidence="4">
    <location>
        <begin position="66"/>
        <end position="85"/>
    </location>
</feature>
<dbReference type="PANTHER" id="PTHR11360">
    <property type="entry name" value="MONOCARBOXYLATE TRANSPORTER"/>
    <property type="match status" value="1"/>
</dbReference>
<evidence type="ECO:0000313" key="7">
    <source>
        <dbReference type="Proteomes" id="UP000269199"/>
    </source>
</evidence>
<dbReference type="PROSITE" id="PS50850">
    <property type="entry name" value="MFS"/>
    <property type="match status" value="1"/>
</dbReference>
<feature type="transmembrane region" description="Helical" evidence="4">
    <location>
        <begin position="28"/>
        <end position="54"/>
    </location>
</feature>
<feature type="domain" description="Major facilitator superfamily (MFS) profile" evidence="5">
    <location>
        <begin position="29"/>
        <end position="417"/>
    </location>
</feature>
<dbReference type="InterPro" id="IPR036259">
    <property type="entry name" value="MFS_trans_sf"/>
</dbReference>
<feature type="transmembrane region" description="Helical" evidence="4">
    <location>
        <begin position="271"/>
        <end position="289"/>
    </location>
</feature>
<keyword evidence="3 4" id="KW-0472">Membrane</keyword>
<feature type="transmembrane region" description="Helical" evidence="4">
    <location>
        <begin position="296"/>
        <end position="319"/>
    </location>
</feature>
<evidence type="ECO:0000259" key="5">
    <source>
        <dbReference type="PROSITE" id="PS50850"/>
    </source>
</evidence>
<feature type="transmembrane region" description="Helical" evidence="4">
    <location>
        <begin position="154"/>
        <end position="181"/>
    </location>
</feature>
<evidence type="ECO:0000313" key="6">
    <source>
        <dbReference type="EMBL" id="AYR24609.1"/>
    </source>
</evidence>
<feature type="transmembrane region" description="Helical" evidence="4">
    <location>
        <begin position="187"/>
        <end position="207"/>
    </location>
</feature>
<sequence>MNGDNMNTLPGGVPAPVVGEDSWRYRGWVVVLASMVALMFGPSTVAVLSLGLFIRPLEADFGWSRTQIALASSIVSYTVMLISPIQGYLTDRFGARAVIVPCIPLFCVAVGLMYFMPPVPWIYYAAWIALPVIGIGIFPLSYLRVVSSWFDKRLGLAIGIANAGIGIGGAVIPLLIGAVIAHQGWRAGFVGLSALVALTLPLAYAFIREKPGTEPKKGRVQTVPGVDFKTALRSREFKLLIGIFLLLGVINTALIVHQMPMLMDAGVTPQRAAMVQATFGIFVIAGRLLTGLLIDYISAVLVMCFLVLGGTIACSLYAYGVTGNVVFLCAALLGMVLGAEFDVLSYLLKRYFGMRAFGKLYGVIFSVFQFGAGAGAALLPLMRQASGSYRSGLTTFAIATLTCALLLIVLHLGGDKRLAKLRQQQLIH</sequence>
<dbReference type="CDD" id="cd17355">
    <property type="entry name" value="MFS_YcxA_like"/>
    <property type="match status" value="1"/>
</dbReference>
<gene>
    <name evidence="6" type="ORF">RC54_12595</name>
</gene>
<feature type="transmembrane region" description="Helical" evidence="4">
    <location>
        <begin position="121"/>
        <end position="142"/>
    </location>
</feature>
<keyword evidence="1 4" id="KW-0812">Transmembrane</keyword>
<name>A0AAD0UCY4_9BURK</name>
<dbReference type="GO" id="GO:0022857">
    <property type="term" value="F:transmembrane transporter activity"/>
    <property type="evidence" value="ECO:0007669"/>
    <property type="project" value="InterPro"/>
</dbReference>
<evidence type="ECO:0000256" key="3">
    <source>
        <dbReference type="ARBA" id="ARBA00023136"/>
    </source>
</evidence>
<dbReference type="SUPFAM" id="SSF103473">
    <property type="entry name" value="MFS general substrate transporter"/>
    <property type="match status" value="1"/>
</dbReference>
<dbReference type="EMBL" id="CP024996">
    <property type="protein sequence ID" value="AYR24609.1"/>
    <property type="molecule type" value="Genomic_DNA"/>
</dbReference>
<feature type="transmembrane region" description="Helical" evidence="4">
    <location>
        <begin position="239"/>
        <end position="259"/>
    </location>
</feature>
<dbReference type="Gene3D" id="1.20.1250.20">
    <property type="entry name" value="MFS general substrate transporter like domains"/>
    <property type="match status" value="2"/>
</dbReference>
<evidence type="ECO:0000256" key="2">
    <source>
        <dbReference type="ARBA" id="ARBA00022989"/>
    </source>
</evidence>
<dbReference type="Pfam" id="PF07690">
    <property type="entry name" value="MFS_1"/>
    <property type="match status" value="1"/>
</dbReference>
<proteinExistence type="predicted"/>
<evidence type="ECO:0000256" key="1">
    <source>
        <dbReference type="ARBA" id="ARBA00022692"/>
    </source>
</evidence>
<feature type="transmembrane region" description="Helical" evidence="4">
    <location>
        <begin position="97"/>
        <end position="115"/>
    </location>
</feature>
<keyword evidence="2 4" id="KW-1133">Transmembrane helix</keyword>
<feature type="transmembrane region" description="Helical" evidence="4">
    <location>
        <begin position="393"/>
        <end position="413"/>
    </location>
</feature>